<feature type="domain" description="Rieske" evidence="6">
    <location>
        <begin position="1"/>
        <end position="42"/>
    </location>
</feature>
<keyword evidence="2" id="KW-0479">Metal-binding</keyword>
<dbReference type="Pfam" id="PF19112">
    <property type="entry name" value="VanA_C"/>
    <property type="match status" value="1"/>
</dbReference>
<dbReference type="CDD" id="cd08878">
    <property type="entry name" value="RHO_alpha_C_DMO-like"/>
    <property type="match status" value="1"/>
</dbReference>
<keyword evidence="4" id="KW-0408">Iron</keyword>
<evidence type="ECO:0000256" key="1">
    <source>
        <dbReference type="ARBA" id="ARBA00022714"/>
    </source>
</evidence>
<gene>
    <name evidence="7" type="ORF">GAGA_0884</name>
</gene>
<evidence type="ECO:0000256" key="4">
    <source>
        <dbReference type="ARBA" id="ARBA00023004"/>
    </source>
</evidence>
<dbReference type="InterPro" id="IPR017941">
    <property type="entry name" value="Rieske_2Fe-2S"/>
</dbReference>
<evidence type="ECO:0000313" key="7">
    <source>
        <dbReference type="EMBL" id="GAC03747.1"/>
    </source>
</evidence>
<dbReference type="SUPFAM" id="SSF55961">
    <property type="entry name" value="Bet v1-like"/>
    <property type="match status" value="1"/>
</dbReference>
<reference evidence="7 8" key="1">
    <citation type="journal article" date="2014" name="Environ. Microbiol.">
        <title>Comparative genomics of the marine bacterial genus Glaciecola reveals the high degree of genomic diversity and genomic characteristic for cold adaptation.</title>
        <authorList>
            <person name="Qin Q.L."/>
            <person name="Xie B.B."/>
            <person name="Yu Y."/>
            <person name="Shu Y.L."/>
            <person name="Rong J.C."/>
            <person name="Zhang Y.J."/>
            <person name="Zhao D.L."/>
            <person name="Chen X.L."/>
            <person name="Zhang X.Y."/>
            <person name="Chen B."/>
            <person name="Zhou B.C."/>
            <person name="Zhang Y.Z."/>
        </authorList>
    </citation>
    <scope>NUCLEOTIDE SEQUENCE [LARGE SCALE GENOMIC DNA]</scope>
    <source>
        <strain evidence="7 8">NO2</strain>
    </source>
</reference>
<evidence type="ECO:0000259" key="6">
    <source>
        <dbReference type="PROSITE" id="PS51296"/>
    </source>
</evidence>
<proteinExistence type="predicted"/>
<dbReference type="InterPro" id="IPR036922">
    <property type="entry name" value="Rieske_2Fe-2S_sf"/>
</dbReference>
<dbReference type="PROSITE" id="PS51296">
    <property type="entry name" value="RIESKE"/>
    <property type="match status" value="1"/>
</dbReference>
<evidence type="ECO:0000256" key="3">
    <source>
        <dbReference type="ARBA" id="ARBA00023002"/>
    </source>
</evidence>
<accession>A0ABQ0I359</accession>
<keyword evidence="3" id="KW-0560">Oxidoreductase</keyword>
<evidence type="ECO:0000256" key="2">
    <source>
        <dbReference type="ARBA" id="ARBA00022723"/>
    </source>
</evidence>
<evidence type="ECO:0000256" key="5">
    <source>
        <dbReference type="ARBA" id="ARBA00023014"/>
    </source>
</evidence>
<protein>
    <recommendedName>
        <fullName evidence="6">Rieske domain-containing protein</fullName>
    </recommendedName>
</protein>
<dbReference type="InterPro" id="IPR044043">
    <property type="entry name" value="VanA_C_cat"/>
</dbReference>
<dbReference type="SUPFAM" id="SSF50022">
    <property type="entry name" value="ISP domain"/>
    <property type="match status" value="1"/>
</dbReference>
<name>A0ABQ0I359_9ALTE</name>
<keyword evidence="8" id="KW-1185">Reference proteome</keyword>
<evidence type="ECO:0000313" key="8">
    <source>
        <dbReference type="Proteomes" id="UP000008372"/>
    </source>
</evidence>
<dbReference type="Gene3D" id="3.90.380.10">
    <property type="entry name" value="Naphthalene 1,2-dioxygenase Alpha Subunit, Chain A, domain 1"/>
    <property type="match status" value="1"/>
</dbReference>
<dbReference type="InterPro" id="IPR050584">
    <property type="entry name" value="Cholesterol_7-desaturase"/>
</dbReference>
<comment type="caution">
    <text evidence="7">The sequence shown here is derived from an EMBL/GenBank/DDBJ whole genome shotgun (WGS) entry which is preliminary data.</text>
</comment>
<keyword evidence="5" id="KW-0411">Iron-sulfur</keyword>
<dbReference type="Proteomes" id="UP000008372">
    <property type="component" value="Unassembled WGS sequence"/>
</dbReference>
<dbReference type="PANTHER" id="PTHR21266">
    <property type="entry name" value="IRON-SULFUR DOMAIN CONTAINING PROTEIN"/>
    <property type="match status" value="1"/>
</dbReference>
<dbReference type="EMBL" id="BAEK01000017">
    <property type="protein sequence ID" value="GAC03747.1"/>
    <property type="molecule type" value="Genomic_DNA"/>
</dbReference>
<keyword evidence="1" id="KW-0001">2Fe-2S</keyword>
<sequence length="278" mass="31359">MYHGIKFAPDGKAIEIPGQDMIPGKAKVKSYPAIEKHSWMWVWMGDPKKADEELIPPAVGMDHPDFLLGHGTLNYEAEARLINDNLLDFSHLPYIHKESFGSSEEFAQKPPLITPLERGVRFSRWQTNLTGAPDGNDTGEMIDVWSTYDYLIPGILLMESAGFPAGTTEAFNHDCPDMDKSICNRNFTSQAVTPTTKKGTRYFFNWGPYRKHGGAEMRDAMMGIGEMAFGEDKRMIEAQQKIIDSTEKPVVMAITNDRGVVMYNRLINKFIDQEQSET</sequence>
<dbReference type="PANTHER" id="PTHR21266:SF60">
    <property type="entry name" value="3-KETOSTEROID-9-ALPHA-MONOOXYGENASE, OXYGENASE COMPONENT"/>
    <property type="match status" value="1"/>
</dbReference>
<organism evidence="7 8">
    <name type="scientific">Paraglaciecola agarilytica NO2</name>
    <dbReference type="NCBI Taxonomy" id="1125747"/>
    <lineage>
        <taxon>Bacteria</taxon>
        <taxon>Pseudomonadati</taxon>
        <taxon>Pseudomonadota</taxon>
        <taxon>Gammaproteobacteria</taxon>
        <taxon>Alteromonadales</taxon>
        <taxon>Alteromonadaceae</taxon>
        <taxon>Paraglaciecola</taxon>
    </lineage>
</organism>
<dbReference type="Gene3D" id="2.102.10.10">
    <property type="entry name" value="Rieske [2Fe-2S] iron-sulphur domain"/>
    <property type="match status" value="1"/>
</dbReference>